<feature type="region of interest" description="Disordered" evidence="1">
    <location>
        <begin position="91"/>
        <end position="178"/>
    </location>
</feature>
<dbReference type="EMBL" id="JANPWB010000012">
    <property type="protein sequence ID" value="KAJ1115247.1"/>
    <property type="molecule type" value="Genomic_DNA"/>
</dbReference>
<name>A0AAV7NKS9_PLEWA</name>
<organism evidence="2 3">
    <name type="scientific">Pleurodeles waltl</name>
    <name type="common">Iberian ribbed newt</name>
    <dbReference type="NCBI Taxonomy" id="8319"/>
    <lineage>
        <taxon>Eukaryota</taxon>
        <taxon>Metazoa</taxon>
        <taxon>Chordata</taxon>
        <taxon>Craniata</taxon>
        <taxon>Vertebrata</taxon>
        <taxon>Euteleostomi</taxon>
        <taxon>Amphibia</taxon>
        <taxon>Batrachia</taxon>
        <taxon>Caudata</taxon>
        <taxon>Salamandroidea</taxon>
        <taxon>Salamandridae</taxon>
        <taxon>Pleurodelinae</taxon>
        <taxon>Pleurodeles</taxon>
    </lineage>
</organism>
<protein>
    <submittedName>
        <fullName evidence="2">Uncharacterized protein</fullName>
    </submittedName>
</protein>
<evidence type="ECO:0000256" key="1">
    <source>
        <dbReference type="SAM" id="MobiDB-lite"/>
    </source>
</evidence>
<sequence>MGAPCLGAPFKLQLPPRLIQAAGSLYRHRGAAARLCFQVNRGRVTTGLCLAMTGLNQDLLKEQNLELPCNTTVCQHYFTSQAPDHRLSCMTPRRQSVPGARTRLRGQKLPSLKSGLDPPASLSASLPASSELSLPGPGVRSKCANKGNASLFLPSHPRTKGGVSPLEHQAPPARIPESFTTGPLEVTTALRFFFKVLDQSSILQTAPASLGGTAVNLANMTGVPPTLSVLPHILPAQEEEQDTIGGASGSPHELESVN</sequence>
<gene>
    <name evidence="2" type="ORF">NDU88_003473</name>
</gene>
<dbReference type="Proteomes" id="UP001066276">
    <property type="component" value="Chromosome 8"/>
</dbReference>
<feature type="region of interest" description="Disordered" evidence="1">
    <location>
        <begin position="239"/>
        <end position="258"/>
    </location>
</feature>
<dbReference type="AlphaFoldDB" id="A0AAV7NKS9"/>
<reference evidence="2" key="1">
    <citation type="journal article" date="2022" name="bioRxiv">
        <title>Sequencing and chromosome-scale assembly of the giantPleurodeles waltlgenome.</title>
        <authorList>
            <person name="Brown T."/>
            <person name="Elewa A."/>
            <person name="Iarovenko S."/>
            <person name="Subramanian E."/>
            <person name="Araus A.J."/>
            <person name="Petzold A."/>
            <person name="Susuki M."/>
            <person name="Suzuki K.-i.T."/>
            <person name="Hayashi T."/>
            <person name="Toyoda A."/>
            <person name="Oliveira C."/>
            <person name="Osipova E."/>
            <person name="Leigh N.D."/>
            <person name="Simon A."/>
            <person name="Yun M.H."/>
        </authorList>
    </citation>
    <scope>NUCLEOTIDE SEQUENCE</scope>
    <source>
        <strain evidence="2">20211129_DDA</strain>
        <tissue evidence="2">Liver</tissue>
    </source>
</reference>
<evidence type="ECO:0000313" key="3">
    <source>
        <dbReference type="Proteomes" id="UP001066276"/>
    </source>
</evidence>
<comment type="caution">
    <text evidence="2">The sequence shown here is derived from an EMBL/GenBank/DDBJ whole genome shotgun (WGS) entry which is preliminary data.</text>
</comment>
<evidence type="ECO:0000313" key="2">
    <source>
        <dbReference type="EMBL" id="KAJ1115247.1"/>
    </source>
</evidence>
<keyword evidence="3" id="KW-1185">Reference proteome</keyword>
<proteinExistence type="predicted"/>
<accession>A0AAV7NKS9</accession>
<feature type="compositionally biased region" description="Low complexity" evidence="1">
    <location>
        <begin position="114"/>
        <end position="138"/>
    </location>
</feature>